<comment type="caution">
    <text evidence="2">The sequence shown here is derived from an EMBL/GenBank/DDBJ whole genome shotgun (WGS) entry which is preliminary data.</text>
</comment>
<reference evidence="2" key="1">
    <citation type="journal article" date="2022" name="bioRxiv">
        <title>Sequencing and chromosome-scale assembly of the giantPleurodeles waltlgenome.</title>
        <authorList>
            <person name="Brown T."/>
            <person name="Elewa A."/>
            <person name="Iarovenko S."/>
            <person name="Subramanian E."/>
            <person name="Araus A.J."/>
            <person name="Petzold A."/>
            <person name="Susuki M."/>
            <person name="Suzuki K.-i.T."/>
            <person name="Hayashi T."/>
            <person name="Toyoda A."/>
            <person name="Oliveira C."/>
            <person name="Osipova E."/>
            <person name="Leigh N.D."/>
            <person name="Simon A."/>
            <person name="Yun M.H."/>
        </authorList>
    </citation>
    <scope>NUCLEOTIDE SEQUENCE</scope>
    <source>
        <strain evidence="2">20211129_DDA</strain>
        <tissue evidence="2">Liver</tissue>
    </source>
</reference>
<keyword evidence="3" id="KW-1185">Reference proteome</keyword>
<feature type="compositionally biased region" description="Polar residues" evidence="1">
    <location>
        <begin position="9"/>
        <end position="23"/>
    </location>
</feature>
<dbReference type="EMBL" id="JANPWB010000010">
    <property type="protein sequence ID" value="KAJ1141088.1"/>
    <property type="molecule type" value="Genomic_DNA"/>
</dbReference>
<evidence type="ECO:0000256" key="1">
    <source>
        <dbReference type="SAM" id="MobiDB-lite"/>
    </source>
</evidence>
<proteinExistence type="predicted"/>
<sequence>MKAKPFTVAQVQSHGTGMESPSTDEIATCDGCTDKLNLEDPNHLSLPCLLPLPLRQPSQHTSLVQSCPLDSPGLSPTYLPKVCSCDSLPSTVQADPKLGQYSLKHPKHPMDGPCLDLPLGCSAPRDKPANCLQLNPSSLTSLEWEAMVAVYGDGDGALGQSQSCSTPHSSAGICFNTRPQLGTDMPFEIVTAPDIPTVLNIIQGILQLTAEALNLQYTKMDTQIKLLNTLAVFTSGIDSKIADLNNLIVRAQNSADSWLPACPCICSSILDKLSSLPGALSSVFEDLKRALALRLASNPMSDNPLQPSITRLQDTSLEPSKSYLQEPTHGHRTPVNNHAAWLPGTSLQNLDSPSILPGSQNLGPPPSLGAPLPPATIASKAKNHLPPHLRKKYQREGSKHRLRAHNKKNINSFFRSQAEVPKISSYTPLGLQIKVHTSSSETKGGSSSVPKLATRLLTVTKPIRGGTSVGDSSTNTIAKEGMSRTISPGTIKCTEKCTSSNTPLLVTANFDKCSCQVLLSQSLVSQEILRERAQESDFIST</sequence>
<gene>
    <name evidence="2" type="ORF">NDU88_007424</name>
</gene>
<protein>
    <submittedName>
        <fullName evidence="2">Uncharacterized protein</fullName>
    </submittedName>
</protein>
<dbReference type="AlphaFoldDB" id="A0AAV7QRV1"/>
<organism evidence="2 3">
    <name type="scientific">Pleurodeles waltl</name>
    <name type="common">Iberian ribbed newt</name>
    <dbReference type="NCBI Taxonomy" id="8319"/>
    <lineage>
        <taxon>Eukaryota</taxon>
        <taxon>Metazoa</taxon>
        <taxon>Chordata</taxon>
        <taxon>Craniata</taxon>
        <taxon>Vertebrata</taxon>
        <taxon>Euteleostomi</taxon>
        <taxon>Amphibia</taxon>
        <taxon>Batrachia</taxon>
        <taxon>Caudata</taxon>
        <taxon>Salamandroidea</taxon>
        <taxon>Salamandridae</taxon>
        <taxon>Pleurodelinae</taxon>
        <taxon>Pleurodeles</taxon>
    </lineage>
</organism>
<dbReference type="Proteomes" id="UP001066276">
    <property type="component" value="Chromosome 6"/>
</dbReference>
<evidence type="ECO:0000313" key="2">
    <source>
        <dbReference type="EMBL" id="KAJ1141088.1"/>
    </source>
</evidence>
<name>A0AAV7QRV1_PLEWA</name>
<evidence type="ECO:0000313" key="3">
    <source>
        <dbReference type="Proteomes" id="UP001066276"/>
    </source>
</evidence>
<feature type="region of interest" description="Disordered" evidence="1">
    <location>
        <begin position="1"/>
        <end position="23"/>
    </location>
</feature>
<accession>A0AAV7QRV1</accession>